<keyword evidence="4" id="KW-1185">Reference proteome</keyword>
<dbReference type="Proteomes" id="UP000242287">
    <property type="component" value="Unassembled WGS sequence"/>
</dbReference>
<evidence type="ECO:0000313" key="4">
    <source>
        <dbReference type="Proteomes" id="UP000242287"/>
    </source>
</evidence>
<evidence type="ECO:0008006" key="5">
    <source>
        <dbReference type="Google" id="ProtNLM"/>
    </source>
</evidence>
<organism evidence="3 4">
    <name type="scientific">Amanita thiersii Skay4041</name>
    <dbReference type="NCBI Taxonomy" id="703135"/>
    <lineage>
        <taxon>Eukaryota</taxon>
        <taxon>Fungi</taxon>
        <taxon>Dikarya</taxon>
        <taxon>Basidiomycota</taxon>
        <taxon>Agaricomycotina</taxon>
        <taxon>Agaricomycetes</taxon>
        <taxon>Agaricomycetidae</taxon>
        <taxon>Agaricales</taxon>
        <taxon>Pluteineae</taxon>
        <taxon>Amanitaceae</taxon>
        <taxon>Amanita</taxon>
    </lineage>
</organism>
<keyword evidence="2" id="KW-0732">Signal</keyword>
<feature type="region of interest" description="Disordered" evidence="1">
    <location>
        <begin position="61"/>
        <end position="84"/>
    </location>
</feature>
<evidence type="ECO:0000256" key="1">
    <source>
        <dbReference type="SAM" id="MobiDB-lite"/>
    </source>
</evidence>
<evidence type="ECO:0000256" key="2">
    <source>
        <dbReference type="SAM" id="SignalP"/>
    </source>
</evidence>
<evidence type="ECO:0000313" key="3">
    <source>
        <dbReference type="EMBL" id="PFH47020.1"/>
    </source>
</evidence>
<sequence>MYRMHFPTILLFTAAFLISSVTAMPMAKMPHPRAIMPFTNGYNVARGSPVLQGHKLATRQTSKGLRSLVSDSRQQSTGGMSSYSSFCEKNMGSCISYSEQPPRSNKPQKPPSKIGKYFNCFGC</sequence>
<name>A0A2A9NH30_9AGAR</name>
<dbReference type="AlphaFoldDB" id="A0A2A9NH30"/>
<accession>A0A2A9NH30</accession>
<proteinExistence type="predicted"/>
<protein>
    <recommendedName>
        <fullName evidence="5">Secreted protein</fullName>
    </recommendedName>
</protein>
<feature type="chain" id="PRO_5013332789" description="Secreted protein" evidence="2">
    <location>
        <begin position="24"/>
        <end position="123"/>
    </location>
</feature>
<dbReference type="EMBL" id="KZ302140">
    <property type="protein sequence ID" value="PFH47020.1"/>
    <property type="molecule type" value="Genomic_DNA"/>
</dbReference>
<reference evidence="3 4" key="1">
    <citation type="submission" date="2014-02" db="EMBL/GenBank/DDBJ databases">
        <title>Transposable element dynamics among asymbiotic and ectomycorrhizal Amanita fungi.</title>
        <authorList>
            <consortium name="DOE Joint Genome Institute"/>
            <person name="Hess J."/>
            <person name="Skrede I."/>
            <person name="Wolfe B."/>
            <person name="LaButti K."/>
            <person name="Ohm R.A."/>
            <person name="Grigoriev I.V."/>
            <person name="Pringle A."/>
        </authorList>
    </citation>
    <scope>NUCLEOTIDE SEQUENCE [LARGE SCALE GENOMIC DNA]</scope>
    <source>
        <strain evidence="3 4">SKay4041</strain>
    </source>
</reference>
<gene>
    <name evidence="3" type="ORF">AMATHDRAFT_68535</name>
</gene>
<feature type="signal peptide" evidence="2">
    <location>
        <begin position="1"/>
        <end position="23"/>
    </location>
</feature>